<dbReference type="Pfam" id="PF09905">
    <property type="entry name" value="VF530"/>
    <property type="match status" value="1"/>
</dbReference>
<dbReference type="EMBL" id="AP024202">
    <property type="protein sequence ID" value="BCN93558.1"/>
    <property type="molecule type" value="Genomic_DNA"/>
</dbReference>
<feature type="region of interest" description="Disordered" evidence="1">
    <location>
        <begin position="1"/>
        <end position="20"/>
    </location>
</feature>
<reference evidence="2" key="1">
    <citation type="journal article" date="2022" name="Arch. Microbiol.">
        <title>Thiomicrorhabdus immobilis sp. nov., a mesophilic sulfur-oxidizing bacterium isolated from sediment of a brackish lake in northern Japan.</title>
        <authorList>
            <person name="Kojima H."/>
            <person name="Mochizuki J."/>
            <person name="Kanda M."/>
            <person name="Watanabe T."/>
            <person name="Fukui M."/>
        </authorList>
    </citation>
    <scope>NUCLEOTIDE SEQUENCE</scope>
    <source>
        <strain evidence="2">Am19</strain>
    </source>
</reference>
<dbReference type="RefSeq" id="WP_237260775.1">
    <property type="nucleotide sequence ID" value="NZ_AP024202.1"/>
</dbReference>
<dbReference type="InterPro" id="IPR018668">
    <property type="entry name" value="DNA-binding_VF530-like"/>
</dbReference>
<evidence type="ECO:0000313" key="2">
    <source>
        <dbReference type="EMBL" id="BCN93558.1"/>
    </source>
</evidence>
<protein>
    <recommendedName>
        <fullName evidence="4">DUF2132 domain-containing protein</fullName>
    </recommendedName>
</protein>
<evidence type="ECO:0000313" key="3">
    <source>
        <dbReference type="Proteomes" id="UP001054820"/>
    </source>
</evidence>
<proteinExistence type="predicted"/>
<gene>
    <name evidence="2" type="ORF">THMIRHAM_13430</name>
</gene>
<evidence type="ECO:0000256" key="1">
    <source>
        <dbReference type="SAM" id="MobiDB-lite"/>
    </source>
</evidence>
<dbReference type="Proteomes" id="UP001054820">
    <property type="component" value="Chromosome"/>
</dbReference>
<dbReference type="Gene3D" id="1.10.720.30">
    <property type="entry name" value="SAP domain"/>
    <property type="match status" value="1"/>
</dbReference>
<dbReference type="InterPro" id="IPR036361">
    <property type="entry name" value="SAP_dom_sf"/>
</dbReference>
<accession>A0ABM7MDX7</accession>
<name>A0ABM7MDX7_9GAMM</name>
<sequence>MSEIEKADDIKKRQHPKDPLHGLSLKTIVTELQEHYGWEGLAEKIPVNCFKSDPSLKSSLTFLRKTPWAREKVEQLYIRSKQNWGKYKK</sequence>
<evidence type="ECO:0008006" key="4">
    <source>
        <dbReference type="Google" id="ProtNLM"/>
    </source>
</evidence>
<keyword evidence="3" id="KW-1185">Reference proteome</keyword>
<organism evidence="2 3">
    <name type="scientific">Thiomicrorhabdus immobilis</name>
    <dbReference type="NCBI Taxonomy" id="2791037"/>
    <lineage>
        <taxon>Bacteria</taxon>
        <taxon>Pseudomonadati</taxon>
        <taxon>Pseudomonadota</taxon>
        <taxon>Gammaproteobacteria</taxon>
        <taxon>Thiotrichales</taxon>
        <taxon>Piscirickettsiaceae</taxon>
        <taxon>Thiomicrorhabdus</taxon>
    </lineage>
</organism>